<accession>A0ACC1A024</accession>
<evidence type="ECO:0000313" key="1">
    <source>
        <dbReference type="EMBL" id="KAJ0079574.1"/>
    </source>
</evidence>
<name>A0ACC1A024_9ROSI</name>
<organism evidence="1 2">
    <name type="scientific">Pistacia atlantica</name>
    <dbReference type="NCBI Taxonomy" id="434234"/>
    <lineage>
        <taxon>Eukaryota</taxon>
        <taxon>Viridiplantae</taxon>
        <taxon>Streptophyta</taxon>
        <taxon>Embryophyta</taxon>
        <taxon>Tracheophyta</taxon>
        <taxon>Spermatophyta</taxon>
        <taxon>Magnoliopsida</taxon>
        <taxon>eudicotyledons</taxon>
        <taxon>Gunneridae</taxon>
        <taxon>Pentapetalae</taxon>
        <taxon>rosids</taxon>
        <taxon>malvids</taxon>
        <taxon>Sapindales</taxon>
        <taxon>Anacardiaceae</taxon>
        <taxon>Pistacia</taxon>
    </lineage>
</organism>
<comment type="caution">
    <text evidence="1">The sequence shown here is derived from an EMBL/GenBank/DDBJ whole genome shotgun (WGS) entry which is preliminary data.</text>
</comment>
<proteinExistence type="predicted"/>
<sequence length="74" mass="8080">MRATLLKDGCTIALKGMEAKPKEMSDEKFKEKDELAMKYIYVALDEGLSTKATIQPKNGVKGLFATTLEARGGV</sequence>
<protein>
    <submittedName>
        <fullName evidence="1">Uncharacterized protein</fullName>
    </submittedName>
</protein>
<dbReference type="EMBL" id="CM047909">
    <property type="protein sequence ID" value="KAJ0079574.1"/>
    <property type="molecule type" value="Genomic_DNA"/>
</dbReference>
<gene>
    <name evidence="1" type="ORF">Patl1_23737</name>
</gene>
<evidence type="ECO:0000313" key="2">
    <source>
        <dbReference type="Proteomes" id="UP001164250"/>
    </source>
</evidence>
<dbReference type="Proteomes" id="UP001164250">
    <property type="component" value="Chromosome 13"/>
</dbReference>
<reference evidence="2" key="1">
    <citation type="journal article" date="2023" name="G3 (Bethesda)">
        <title>Genome assembly and association tests identify interacting loci associated with vigor, precocity, and sex in interspecific pistachio rootstocks.</title>
        <authorList>
            <person name="Palmer W."/>
            <person name="Jacygrad E."/>
            <person name="Sagayaradj S."/>
            <person name="Cavanaugh K."/>
            <person name="Han R."/>
            <person name="Bertier L."/>
            <person name="Beede B."/>
            <person name="Kafkas S."/>
            <person name="Golino D."/>
            <person name="Preece J."/>
            <person name="Michelmore R."/>
        </authorList>
    </citation>
    <scope>NUCLEOTIDE SEQUENCE [LARGE SCALE GENOMIC DNA]</scope>
</reference>
<keyword evidence="2" id="KW-1185">Reference proteome</keyword>